<organism evidence="1 2">
    <name type="scientific">Microbulbifer elongatus</name>
    <dbReference type="NCBI Taxonomy" id="86173"/>
    <lineage>
        <taxon>Bacteria</taxon>
        <taxon>Pseudomonadati</taxon>
        <taxon>Pseudomonadota</taxon>
        <taxon>Gammaproteobacteria</taxon>
        <taxon>Cellvibrionales</taxon>
        <taxon>Microbulbiferaceae</taxon>
        <taxon>Microbulbifer</taxon>
    </lineage>
</organism>
<keyword evidence="2" id="KW-1185">Reference proteome</keyword>
<sequence length="105" mass="11825">MPSGNQSEDILAEVLDEHSILTLRELCLACNLSAEQVLAMVEQGVIDAQEEGTGLRFSGICVRRVRRVYRLERDLGVNHAGAALALELLDEIEQLRARVRRLERR</sequence>
<proteinExistence type="predicted"/>
<reference evidence="1" key="1">
    <citation type="thesis" date="2020" institute="Technische Universitat Dresden" country="Dresden, Germany">
        <title>The Agarolytic System of Microbulbifer elongatus PORT2, Isolated from Batu Karas, Pangandaran West Java Indonesia.</title>
        <authorList>
            <person name="Anggraeni S.R."/>
        </authorList>
    </citation>
    <scope>NUCLEOTIDE SEQUENCE</scope>
    <source>
        <strain evidence="1">PORT2</strain>
    </source>
</reference>
<dbReference type="Proteomes" id="UP001205566">
    <property type="component" value="Unassembled WGS sequence"/>
</dbReference>
<comment type="caution">
    <text evidence="1">The sequence shown here is derived from an EMBL/GenBank/DDBJ whole genome shotgun (WGS) entry which is preliminary data.</text>
</comment>
<accession>A0ABT1P2T7</accession>
<evidence type="ECO:0000313" key="1">
    <source>
        <dbReference type="EMBL" id="MCQ3830430.1"/>
    </source>
</evidence>
<protein>
    <submittedName>
        <fullName evidence="1">MerR family transcriptional regulator</fullName>
    </submittedName>
</protein>
<name>A0ABT1P2T7_9GAMM</name>
<gene>
    <name evidence="1" type="ORF">HXX02_13330</name>
</gene>
<dbReference type="Gene3D" id="1.10.1660.10">
    <property type="match status" value="1"/>
</dbReference>
<dbReference type="EMBL" id="JACASI010000034">
    <property type="protein sequence ID" value="MCQ3830430.1"/>
    <property type="molecule type" value="Genomic_DNA"/>
</dbReference>
<dbReference type="RefSeq" id="WP_255875369.1">
    <property type="nucleotide sequence ID" value="NZ_JACASI010000034.1"/>
</dbReference>
<evidence type="ECO:0000313" key="2">
    <source>
        <dbReference type="Proteomes" id="UP001205566"/>
    </source>
</evidence>
<dbReference type="Pfam" id="PF13591">
    <property type="entry name" value="MerR_2"/>
    <property type="match status" value="1"/>
</dbReference>